<dbReference type="Proteomes" id="UP000011087">
    <property type="component" value="Unassembled WGS sequence"/>
</dbReference>
<organism evidence="1">
    <name type="scientific">Guillardia theta (strain CCMP2712)</name>
    <name type="common">Cryptophyte</name>
    <dbReference type="NCBI Taxonomy" id="905079"/>
    <lineage>
        <taxon>Eukaryota</taxon>
        <taxon>Cryptophyceae</taxon>
        <taxon>Pyrenomonadales</taxon>
        <taxon>Geminigeraceae</taxon>
        <taxon>Guillardia</taxon>
    </lineage>
</organism>
<protein>
    <submittedName>
        <fullName evidence="1 2">Uncharacterized protein</fullName>
    </submittedName>
</protein>
<dbReference type="KEGG" id="gtt:GUITHDRAFT_142458"/>
<dbReference type="PaxDb" id="55529-EKX40836"/>
<evidence type="ECO:0000313" key="3">
    <source>
        <dbReference type="Proteomes" id="UP000011087"/>
    </source>
</evidence>
<reference evidence="3" key="2">
    <citation type="submission" date="2012-11" db="EMBL/GenBank/DDBJ databases">
        <authorList>
            <person name="Kuo A."/>
            <person name="Curtis B.A."/>
            <person name="Tanifuji G."/>
            <person name="Burki F."/>
            <person name="Gruber A."/>
            <person name="Irimia M."/>
            <person name="Maruyama S."/>
            <person name="Arias M.C."/>
            <person name="Ball S.G."/>
            <person name="Gile G.H."/>
            <person name="Hirakawa Y."/>
            <person name="Hopkins J.F."/>
            <person name="Rensing S.A."/>
            <person name="Schmutz J."/>
            <person name="Symeonidi A."/>
            <person name="Elias M."/>
            <person name="Eveleigh R.J."/>
            <person name="Herman E.K."/>
            <person name="Klute M.J."/>
            <person name="Nakayama T."/>
            <person name="Obornik M."/>
            <person name="Reyes-Prieto A."/>
            <person name="Armbrust E.V."/>
            <person name="Aves S.J."/>
            <person name="Beiko R.G."/>
            <person name="Coutinho P."/>
            <person name="Dacks J.B."/>
            <person name="Durnford D.G."/>
            <person name="Fast N.M."/>
            <person name="Green B.R."/>
            <person name="Grisdale C."/>
            <person name="Hempe F."/>
            <person name="Henrissat B."/>
            <person name="Hoppner M.P."/>
            <person name="Ishida K.-I."/>
            <person name="Kim E."/>
            <person name="Koreny L."/>
            <person name="Kroth P.G."/>
            <person name="Liu Y."/>
            <person name="Malik S.-B."/>
            <person name="Maier U.G."/>
            <person name="McRose D."/>
            <person name="Mock T."/>
            <person name="Neilson J.A."/>
            <person name="Onodera N.T."/>
            <person name="Poole A.M."/>
            <person name="Pritham E.J."/>
            <person name="Richards T.A."/>
            <person name="Rocap G."/>
            <person name="Roy S.W."/>
            <person name="Sarai C."/>
            <person name="Schaack S."/>
            <person name="Shirato S."/>
            <person name="Slamovits C.H."/>
            <person name="Spencer D.F."/>
            <person name="Suzuki S."/>
            <person name="Worden A.Z."/>
            <person name="Zauner S."/>
            <person name="Barry K."/>
            <person name="Bell C."/>
            <person name="Bharti A.K."/>
            <person name="Crow J.A."/>
            <person name="Grimwood J."/>
            <person name="Kramer R."/>
            <person name="Lindquist E."/>
            <person name="Lucas S."/>
            <person name="Salamov A."/>
            <person name="McFadden G.I."/>
            <person name="Lane C.E."/>
            <person name="Keeling P.J."/>
            <person name="Gray M.W."/>
            <person name="Grigoriev I.V."/>
            <person name="Archibald J.M."/>
        </authorList>
    </citation>
    <scope>NUCLEOTIDE SEQUENCE</scope>
    <source>
        <strain evidence="3">CCMP2712</strain>
    </source>
</reference>
<reference evidence="2" key="3">
    <citation type="submission" date="2015-06" db="UniProtKB">
        <authorList>
            <consortium name="EnsemblProtists"/>
        </authorList>
    </citation>
    <scope>IDENTIFICATION</scope>
</reference>
<gene>
    <name evidence="1" type="ORF">GUITHDRAFT_142458</name>
</gene>
<dbReference type="EnsemblProtists" id="EKX40836">
    <property type="protein sequence ID" value="EKX40836"/>
    <property type="gene ID" value="GUITHDRAFT_142458"/>
</dbReference>
<evidence type="ECO:0000313" key="2">
    <source>
        <dbReference type="EnsemblProtists" id="EKX40836"/>
    </source>
</evidence>
<dbReference type="EMBL" id="JH993028">
    <property type="protein sequence ID" value="EKX40836.1"/>
    <property type="molecule type" value="Genomic_DNA"/>
</dbReference>
<keyword evidence="3" id="KW-1185">Reference proteome</keyword>
<accession>L1IX96</accession>
<evidence type="ECO:0000313" key="1">
    <source>
        <dbReference type="EMBL" id="EKX40836.1"/>
    </source>
</evidence>
<reference evidence="1 3" key="1">
    <citation type="journal article" date="2012" name="Nature">
        <title>Algal genomes reveal evolutionary mosaicism and the fate of nucleomorphs.</title>
        <authorList>
            <consortium name="DOE Joint Genome Institute"/>
            <person name="Curtis B.A."/>
            <person name="Tanifuji G."/>
            <person name="Burki F."/>
            <person name="Gruber A."/>
            <person name="Irimia M."/>
            <person name="Maruyama S."/>
            <person name="Arias M.C."/>
            <person name="Ball S.G."/>
            <person name="Gile G.H."/>
            <person name="Hirakawa Y."/>
            <person name="Hopkins J.F."/>
            <person name="Kuo A."/>
            <person name="Rensing S.A."/>
            <person name="Schmutz J."/>
            <person name="Symeonidi A."/>
            <person name="Elias M."/>
            <person name="Eveleigh R.J."/>
            <person name="Herman E.K."/>
            <person name="Klute M.J."/>
            <person name="Nakayama T."/>
            <person name="Obornik M."/>
            <person name="Reyes-Prieto A."/>
            <person name="Armbrust E.V."/>
            <person name="Aves S.J."/>
            <person name="Beiko R.G."/>
            <person name="Coutinho P."/>
            <person name="Dacks J.B."/>
            <person name="Durnford D.G."/>
            <person name="Fast N.M."/>
            <person name="Green B.R."/>
            <person name="Grisdale C.J."/>
            <person name="Hempel F."/>
            <person name="Henrissat B."/>
            <person name="Hoppner M.P."/>
            <person name="Ishida K."/>
            <person name="Kim E."/>
            <person name="Koreny L."/>
            <person name="Kroth P.G."/>
            <person name="Liu Y."/>
            <person name="Malik S.B."/>
            <person name="Maier U.G."/>
            <person name="McRose D."/>
            <person name="Mock T."/>
            <person name="Neilson J.A."/>
            <person name="Onodera N.T."/>
            <person name="Poole A.M."/>
            <person name="Pritham E.J."/>
            <person name="Richards T.A."/>
            <person name="Rocap G."/>
            <person name="Roy S.W."/>
            <person name="Sarai C."/>
            <person name="Schaack S."/>
            <person name="Shirato S."/>
            <person name="Slamovits C.H."/>
            <person name="Spencer D.F."/>
            <person name="Suzuki S."/>
            <person name="Worden A.Z."/>
            <person name="Zauner S."/>
            <person name="Barry K."/>
            <person name="Bell C."/>
            <person name="Bharti A.K."/>
            <person name="Crow J.A."/>
            <person name="Grimwood J."/>
            <person name="Kramer R."/>
            <person name="Lindquist E."/>
            <person name="Lucas S."/>
            <person name="Salamov A."/>
            <person name="McFadden G.I."/>
            <person name="Lane C.E."/>
            <person name="Keeling P.J."/>
            <person name="Gray M.W."/>
            <person name="Grigoriev I.V."/>
            <person name="Archibald J.M."/>
        </authorList>
    </citation>
    <scope>NUCLEOTIDE SEQUENCE</scope>
    <source>
        <strain evidence="1 3">CCMP2712</strain>
    </source>
</reference>
<dbReference type="HOGENOM" id="CLU_1108821_0_0_1"/>
<dbReference type="AlphaFoldDB" id="L1IX96"/>
<proteinExistence type="predicted"/>
<name>L1IX96_GUITC</name>
<dbReference type="RefSeq" id="XP_005827816.1">
    <property type="nucleotide sequence ID" value="XM_005827759.1"/>
</dbReference>
<dbReference type="GeneID" id="17297430"/>
<sequence length="251" mass="27458">MDTTQAVARVTQAMNEWLLKDDGVEKAQALVRLRQAEHDLAVLEGAESESPTLTRLLVKLKHAEHALAKRGGDKQKVAEALVKLRDAEHALAKQGGDKEKIAEALVRLKDAEHALAVEQRRAQHAHAQDEGNQKKIALALVRLREAEHAHAQDEGNQKKIALALVRLKEAELQTVANGGQGDLDRLSKELETARLALLSQQNDGDTSNFFSSESVHLPGMLNPNSIAGSIERVCQSSWRCESDFQALAGMP</sequence>